<dbReference type="CDD" id="cd20546">
    <property type="entry name" value="CYCLIN_SpCG1C_ScCTK2-like_rpt2"/>
    <property type="match status" value="1"/>
</dbReference>
<comment type="function">
    <text evidence="11">Component of the SRB8-11 complex. The SRB8-11 complex is a regulatory module of the Mediator complex which is itself involved in regulation of basal and activated RNA polymerase II-dependent transcription. The SRB8-11 complex may be involved in the transcriptional repression of a subset of genes regulated by Mediator. It may inhibit the association of the Mediator complex with RNA polymerase II to form the holoenzyme complex. The SRB8-11 complex phosphorylates the C-terminal domain (CTD) of the largest subunit of RNA polymerase II.</text>
</comment>
<dbReference type="HOGENOM" id="CLU_034754_2_1_1"/>
<dbReference type="InterPro" id="IPR036915">
    <property type="entry name" value="Cyclin-like_sf"/>
</dbReference>
<comment type="subcellular location">
    <subcellularLocation>
        <location evidence="1">Nucleus</location>
    </subcellularLocation>
</comment>
<proteinExistence type="inferred from homology"/>
<dbReference type="OMA" id="DDGPRYW"/>
<dbReference type="CDD" id="cd20513">
    <property type="entry name" value="CYCLIN_CCNC_rpt1"/>
    <property type="match status" value="1"/>
</dbReference>
<evidence type="ECO:0000256" key="7">
    <source>
        <dbReference type="ARBA" id="ARBA00023127"/>
    </source>
</evidence>
<dbReference type="GO" id="GO:0045944">
    <property type="term" value="P:positive regulation of transcription by RNA polymerase II"/>
    <property type="evidence" value="ECO:0007669"/>
    <property type="project" value="EnsemblFungi"/>
</dbReference>
<dbReference type="GO" id="GO:0034605">
    <property type="term" value="P:cellular response to heat"/>
    <property type="evidence" value="ECO:0007669"/>
    <property type="project" value="EnsemblFungi"/>
</dbReference>
<dbReference type="InterPro" id="IPR006671">
    <property type="entry name" value="Cyclin_N"/>
</dbReference>
<dbReference type="OrthoDB" id="10266018at2759"/>
<dbReference type="Pfam" id="PF00134">
    <property type="entry name" value="Cyclin_N"/>
    <property type="match status" value="1"/>
</dbReference>
<evidence type="ECO:0000256" key="12">
    <source>
        <dbReference type="RuleBase" id="RU000383"/>
    </source>
</evidence>
<dbReference type="GeneID" id="5233336"/>
<protein>
    <recommendedName>
        <fullName evidence="4">RNA polymerase II holoenzyme cyclin-like subunit</fullName>
    </recommendedName>
</protein>
<dbReference type="GO" id="GO:0000122">
    <property type="term" value="P:negative regulation of transcription by RNA polymerase II"/>
    <property type="evidence" value="ECO:0007669"/>
    <property type="project" value="EnsemblFungi"/>
</dbReference>
<name>A5DZK0_LODEL</name>
<evidence type="ECO:0000256" key="2">
    <source>
        <dbReference type="ARBA" id="ARBA00008638"/>
    </source>
</evidence>
<evidence type="ECO:0000256" key="11">
    <source>
        <dbReference type="ARBA" id="ARBA00025278"/>
    </source>
</evidence>
<evidence type="ECO:0000256" key="5">
    <source>
        <dbReference type="ARBA" id="ARBA00022491"/>
    </source>
</evidence>
<dbReference type="Gene3D" id="1.10.472.10">
    <property type="entry name" value="Cyclin-like"/>
    <property type="match status" value="2"/>
</dbReference>
<feature type="region of interest" description="Disordered" evidence="13">
    <location>
        <begin position="280"/>
        <end position="310"/>
    </location>
</feature>
<dbReference type="EMBL" id="CH981526">
    <property type="protein sequence ID" value="EDK44608.1"/>
    <property type="molecule type" value="Genomic_DNA"/>
</dbReference>
<dbReference type="SUPFAM" id="SSF47954">
    <property type="entry name" value="Cyclin-like"/>
    <property type="match status" value="2"/>
</dbReference>
<gene>
    <name evidence="15" type="ORF">LELG_02787</name>
</gene>
<keyword evidence="5" id="KW-0678">Repressor</keyword>
<dbReference type="GO" id="GO:0000411">
    <property type="term" value="P:positive regulation of transcription by galactose"/>
    <property type="evidence" value="ECO:0007669"/>
    <property type="project" value="EnsemblFungi"/>
</dbReference>
<dbReference type="STRING" id="379508.A5DZK0"/>
<comment type="similarity">
    <text evidence="2">Belongs to the cyclin family. Cyclin C subfamily.</text>
</comment>
<keyword evidence="8" id="KW-0010">Activator</keyword>
<evidence type="ECO:0000256" key="13">
    <source>
        <dbReference type="SAM" id="MobiDB-lite"/>
    </source>
</evidence>
<feature type="compositionally biased region" description="Gly residues" evidence="13">
    <location>
        <begin position="285"/>
        <end position="310"/>
    </location>
</feature>
<dbReference type="FunFam" id="1.10.472.10:FF:000077">
    <property type="entry name" value="RNA polymerase II holoenzyme cyclin-like subunit"/>
    <property type="match status" value="1"/>
</dbReference>
<evidence type="ECO:0000256" key="6">
    <source>
        <dbReference type="ARBA" id="ARBA00023015"/>
    </source>
</evidence>
<evidence type="ECO:0000313" key="16">
    <source>
        <dbReference type="Proteomes" id="UP000001996"/>
    </source>
</evidence>
<evidence type="ECO:0000256" key="9">
    <source>
        <dbReference type="ARBA" id="ARBA00023163"/>
    </source>
</evidence>
<comment type="subunit">
    <text evidence="3">Component of the SRB8-11 complex, a regulatory module of the Mediator complex.</text>
</comment>
<keyword evidence="6" id="KW-0805">Transcription regulation</keyword>
<keyword evidence="7 12" id="KW-0195">Cyclin</keyword>
<dbReference type="PANTHER" id="PTHR10026">
    <property type="entry name" value="CYCLIN"/>
    <property type="match status" value="1"/>
</dbReference>
<organism evidence="15 16">
    <name type="scientific">Lodderomyces elongisporus (strain ATCC 11503 / CBS 2605 / JCM 1781 / NBRC 1676 / NRRL YB-4239)</name>
    <name type="common">Yeast</name>
    <name type="synonym">Saccharomyces elongisporus</name>
    <dbReference type="NCBI Taxonomy" id="379508"/>
    <lineage>
        <taxon>Eukaryota</taxon>
        <taxon>Fungi</taxon>
        <taxon>Dikarya</taxon>
        <taxon>Ascomycota</taxon>
        <taxon>Saccharomycotina</taxon>
        <taxon>Pichiomycetes</taxon>
        <taxon>Debaryomycetaceae</taxon>
        <taxon>Candida/Lodderomyces clade</taxon>
        <taxon>Lodderomyces</taxon>
    </lineage>
</organism>
<evidence type="ECO:0000256" key="4">
    <source>
        <dbReference type="ARBA" id="ARBA00014912"/>
    </source>
</evidence>
<dbReference type="GO" id="GO:0016538">
    <property type="term" value="F:cyclin-dependent protein serine/threonine kinase regulator activity"/>
    <property type="evidence" value="ECO:0007669"/>
    <property type="project" value="EnsemblFungi"/>
</dbReference>
<sequence>MSADYWNSSQRSRWQFTRYSLLEARRKLLFLERRMIQNGLIRDYPNIVYDYNMRIYLHNLLLKLGRRMNVRQIAIATAEVYLSRFLTRVSLKEINVYLLVTTCLYVACKIEECPQHIRLILSEARNIWSEYIPHDVTKLAEFEFYLIEEMDSYMVLHHPYKLLIQLRDFLETKYEVYGFKLSEEEMQNSWSLINDSYITDLHLLVPPHIIAVAAIYITVVLKKNLAQLRNKTSPSGISSLMSTMVTSTKNNTLDNSGAGSYSTKGVSQNSITPEMLNSLTDGVESGTGSGLGLGESEGGGLSNEGTGVAGVGDSGVNVKNLQIDKGNKTTPSPTILSDHHLLADSLQAAGHKQEPRLQLPKAKGMSNLDFVNFEVDILDEDTINIHKFMNFLEHSHINLDEVVEAVQDMVGTYVLWNRYNEQGVKKALQIMLLRR</sequence>
<dbReference type="GO" id="GO:0016592">
    <property type="term" value="C:mediator complex"/>
    <property type="evidence" value="ECO:0007669"/>
    <property type="project" value="EnsemblFungi"/>
</dbReference>
<dbReference type="VEuPathDB" id="FungiDB:LELG_02787"/>
<reference evidence="15 16" key="1">
    <citation type="journal article" date="2009" name="Nature">
        <title>Evolution of pathogenicity and sexual reproduction in eight Candida genomes.</title>
        <authorList>
            <person name="Butler G."/>
            <person name="Rasmussen M.D."/>
            <person name="Lin M.F."/>
            <person name="Santos M.A."/>
            <person name="Sakthikumar S."/>
            <person name="Munro C.A."/>
            <person name="Rheinbay E."/>
            <person name="Grabherr M."/>
            <person name="Forche A."/>
            <person name="Reedy J.L."/>
            <person name="Agrafioti I."/>
            <person name="Arnaud M.B."/>
            <person name="Bates S."/>
            <person name="Brown A.J."/>
            <person name="Brunke S."/>
            <person name="Costanzo M.C."/>
            <person name="Fitzpatrick D.A."/>
            <person name="de Groot P.W."/>
            <person name="Harris D."/>
            <person name="Hoyer L.L."/>
            <person name="Hube B."/>
            <person name="Klis F.M."/>
            <person name="Kodira C."/>
            <person name="Lennard N."/>
            <person name="Logue M.E."/>
            <person name="Martin R."/>
            <person name="Neiman A.M."/>
            <person name="Nikolaou E."/>
            <person name="Quail M.A."/>
            <person name="Quinn J."/>
            <person name="Santos M.C."/>
            <person name="Schmitzberger F.F."/>
            <person name="Sherlock G."/>
            <person name="Shah P."/>
            <person name="Silverstein K.A."/>
            <person name="Skrzypek M.S."/>
            <person name="Soll D."/>
            <person name="Staggs R."/>
            <person name="Stansfield I."/>
            <person name="Stumpf M.P."/>
            <person name="Sudbery P.E."/>
            <person name="Srikantha T."/>
            <person name="Zeng Q."/>
            <person name="Berman J."/>
            <person name="Berriman M."/>
            <person name="Heitman J."/>
            <person name="Gow N.A."/>
            <person name="Lorenz M.C."/>
            <person name="Birren B.W."/>
            <person name="Kellis M."/>
            <person name="Cuomo C.A."/>
        </authorList>
    </citation>
    <scope>NUCLEOTIDE SEQUENCE [LARGE SCALE GENOMIC DNA]</scope>
    <source>
        <strain evidence="16">ATCC 11503 / BCRC 21390 / CBS 2605 / JCM 1781 / NBRC 1676 / NRRL YB-4239</strain>
    </source>
</reference>
<evidence type="ECO:0000259" key="14">
    <source>
        <dbReference type="SMART" id="SM00385"/>
    </source>
</evidence>
<dbReference type="InterPro" id="IPR043198">
    <property type="entry name" value="Cyclin/Ssn8"/>
</dbReference>
<dbReference type="FunCoup" id="A5DZK0">
    <property type="interactions" value="910"/>
</dbReference>
<accession>A5DZK0</accession>
<evidence type="ECO:0000256" key="8">
    <source>
        <dbReference type="ARBA" id="ARBA00023159"/>
    </source>
</evidence>
<keyword evidence="9" id="KW-0804">Transcription</keyword>
<evidence type="ECO:0000256" key="1">
    <source>
        <dbReference type="ARBA" id="ARBA00004123"/>
    </source>
</evidence>
<dbReference type="GO" id="GO:1990508">
    <property type="term" value="C:CKM complex"/>
    <property type="evidence" value="ECO:0007669"/>
    <property type="project" value="EnsemblFungi"/>
</dbReference>
<dbReference type="AlphaFoldDB" id="A5DZK0"/>
<evidence type="ECO:0000313" key="15">
    <source>
        <dbReference type="EMBL" id="EDK44608.1"/>
    </source>
</evidence>
<dbReference type="KEGG" id="lel:PVL30_003631"/>
<dbReference type="Proteomes" id="UP000001996">
    <property type="component" value="Unassembled WGS sequence"/>
</dbReference>
<evidence type="ECO:0000256" key="10">
    <source>
        <dbReference type="ARBA" id="ARBA00023242"/>
    </source>
</evidence>
<dbReference type="GO" id="GO:0051321">
    <property type="term" value="P:meiotic cell cycle"/>
    <property type="evidence" value="ECO:0007669"/>
    <property type="project" value="EnsemblFungi"/>
</dbReference>
<feature type="domain" description="Cyclin-like" evidence="14">
    <location>
        <begin position="59"/>
        <end position="158"/>
    </location>
</feature>
<keyword evidence="16" id="KW-1185">Reference proteome</keyword>
<dbReference type="InterPro" id="IPR013763">
    <property type="entry name" value="Cyclin-like_dom"/>
</dbReference>
<dbReference type="InParanoid" id="A5DZK0"/>
<dbReference type="eggNOG" id="KOG0794">
    <property type="taxonomic scope" value="Eukaryota"/>
</dbReference>
<keyword evidence="10" id="KW-0539">Nucleus</keyword>
<evidence type="ECO:0000256" key="3">
    <source>
        <dbReference type="ARBA" id="ARBA00011612"/>
    </source>
</evidence>
<dbReference type="GO" id="GO:0000979">
    <property type="term" value="F:RNA polymerase II core promoter sequence-specific DNA binding"/>
    <property type="evidence" value="ECO:0007669"/>
    <property type="project" value="EnsemblFungi"/>
</dbReference>
<dbReference type="SMART" id="SM00385">
    <property type="entry name" value="CYCLIN"/>
    <property type="match status" value="1"/>
</dbReference>